<protein>
    <recommendedName>
        <fullName evidence="1">N-acetyltransferase domain-containing protein</fullName>
    </recommendedName>
</protein>
<dbReference type="GO" id="GO:0016747">
    <property type="term" value="F:acyltransferase activity, transferring groups other than amino-acyl groups"/>
    <property type="evidence" value="ECO:0007669"/>
    <property type="project" value="InterPro"/>
</dbReference>
<proteinExistence type="predicted"/>
<reference evidence="2 3" key="1">
    <citation type="submission" date="2020-08" db="EMBL/GenBank/DDBJ databases">
        <title>Plant Genome Project.</title>
        <authorList>
            <person name="Zhang R.-G."/>
        </authorList>
    </citation>
    <scope>NUCLEOTIDE SEQUENCE [LARGE SCALE GENOMIC DNA]</scope>
    <source>
        <tissue evidence="2">Rhizome</tissue>
    </source>
</reference>
<dbReference type="Proteomes" id="UP000734854">
    <property type="component" value="Unassembled WGS sequence"/>
</dbReference>
<sequence>MAVVAAPSSGLRRGGCLLLRITQQREPPERHAFRAMKDERAMSSGAMNKAGISGDLSSIPKFPQIEVSSSDQPSSSRSILRFEPASQLEDKLECLHRKVFGRFTAREALLDEEFWMAACLRAESHWEDHSYARFIEAYKRQFAEQEFSSLKRRCRRKEAEKCICVVATRMDENVNHTELSSIVGTLDLNIRQFYCGDTILGEHVKSPAFSNIYGLDQTRYVYVANLCVAKNARREGIATNLLSLAVDAAKLHDGANFCSSFAGGRQVFTVLEDLSFLSFPPLRCKECVVSFDCFDSSFARDSCSLEDNKKLQLSEALVNLSRKDLLYRKGSKWASINIEHEGLLAFLVSSTTIPLIQLRGTTKIWYKEEHQR</sequence>
<dbReference type="PANTHER" id="PTHR47426:SF3">
    <property type="entry name" value="GCN5-RELATED N-ACETYLTRANSFERASE 6, CHLOROPLASTIC"/>
    <property type="match status" value="1"/>
</dbReference>
<gene>
    <name evidence="2" type="ORF">ZIOFF_026956</name>
</gene>
<name>A0A8J5H720_ZINOF</name>
<evidence type="ECO:0000313" key="3">
    <source>
        <dbReference type="Proteomes" id="UP000734854"/>
    </source>
</evidence>
<keyword evidence="3" id="KW-1185">Reference proteome</keyword>
<dbReference type="InterPro" id="IPR016181">
    <property type="entry name" value="Acyl_CoA_acyltransferase"/>
</dbReference>
<feature type="domain" description="N-acetyltransferase" evidence="1">
    <location>
        <begin position="155"/>
        <end position="255"/>
    </location>
</feature>
<accession>A0A8J5H720</accession>
<organism evidence="2 3">
    <name type="scientific">Zingiber officinale</name>
    <name type="common">Ginger</name>
    <name type="synonym">Amomum zingiber</name>
    <dbReference type="NCBI Taxonomy" id="94328"/>
    <lineage>
        <taxon>Eukaryota</taxon>
        <taxon>Viridiplantae</taxon>
        <taxon>Streptophyta</taxon>
        <taxon>Embryophyta</taxon>
        <taxon>Tracheophyta</taxon>
        <taxon>Spermatophyta</taxon>
        <taxon>Magnoliopsida</taxon>
        <taxon>Liliopsida</taxon>
        <taxon>Zingiberales</taxon>
        <taxon>Zingiberaceae</taxon>
        <taxon>Zingiber</taxon>
    </lineage>
</organism>
<dbReference type="EMBL" id="JACMSC010000007">
    <property type="protein sequence ID" value="KAG6516491.1"/>
    <property type="molecule type" value="Genomic_DNA"/>
</dbReference>
<dbReference type="InterPro" id="IPR000182">
    <property type="entry name" value="GNAT_dom"/>
</dbReference>
<dbReference type="AlphaFoldDB" id="A0A8J5H720"/>
<dbReference type="Gene3D" id="3.40.630.30">
    <property type="match status" value="1"/>
</dbReference>
<evidence type="ECO:0000313" key="2">
    <source>
        <dbReference type="EMBL" id="KAG6516491.1"/>
    </source>
</evidence>
<dbReference type="PANTHER" id="PTHR47426">
    <property type="entry name" value="ACYL-COA N-ACYLTRANSFERASES (NAT) SUPERFAMILY PROTEIN"/>
    <property type="match status" value="1"/>
</dbReference>
<dbReference type="SUPFAM" id="SSF55729">
    <property type="entry name" value="Acyl-CoA N-acyltransferases (Nat)"/>
    <property type="match status" value="1"/>
</dbReference>
<dbReference type="Pfam" id="PF00583">
    <property type="entry name" value="Acetyltransf_1"/>
    <property type="match status" value="1"/>
</dbReference>
<comment type="caution">
    <text evidence="2">The sequence shown here is derived from an EMBL/GenBank/DDBJ whole genome shotgun (WGS) entry which is preliminary data.</text>
</comment>
<evidence type="ECO:0000259" key="1">
    <source>
        <dbReference type="Pfam" id="PF00583"/>
    </source>
</evidence>
<dbReference type="CDD" id="cd04301">
    <property type="entry name" value="NAT_SF"/>
    <property type="match status" value="1"/>
</dbReference>